<dbReference type="InterPro" id="IPR036162">
    <property type="entry name" value="Resolvase-like_N_sf"/>
</dbReference>
<comment type="caution">
    <text evidence="2">The sequence shown here is derived from an EMBL/GenBank/DDBJ whole genome shotgun (WGS) entry which is preliminary data.</text>
</comment>
<dbReference type="EMBL" id="MLBF01000078">
    <property type="protein sequence ID" value="OLN26414.1"/>
    <property type="molecule type" value="Genomic_DNA"/>
</dbReference>
<dbReference type="GO" id="GO:0000150">
    <property type="term" value="F:DNA strand exchange activity"/>
    <property type="evidence" value="ECO:0007669"/>
    <property type="project" value="InterPro"/>
</dbReference>
<keyword evidence="3" id="KW-1185">Reference proteome</keyword>
<feature type="domain" description="Resolvase/invertase-type recombinase catalytic" evidence="1">
    <location>
        <begin position="7"/>
        <end position="121"/>
    </location>
</feature>
<dbReference type="GO" id="GO:0003677">
    <property type="term" value="F:DNA binding"/>
    <property type="evidence" value="ECO:0007669"/>
    <property type="project" value="InterPro"/>
</dbReference>
<proteinExistence type="predicted"/>
<dbReference type="OrthoDB" id="1848801at2"/>
<gene>
    <name evidence="2" type="ORF">DSOL_5006</name>
</gene>
<protein>
    <recommendedName>
        <fullName evidence="1">Resolvase/invertase-type recombinase catalytic domain-containing protein</fullName>
    </recommendedName>
</protein>
<accession>A0A1Q8QGF2</accession>
<dbReference type="InterPro" id="IPR006119">
    <property type="entry name" value="Resolv_N"/>
</dbReference>
<dbReference type="SMART" id="SM00857">
    <property type="entry name" value="Resolvase"/>
    <property type="match status" value="1"/>
</dbReference>
<evidence type="ECO:0000259" key="1">
    <source>
        <dbReference type="SMART" id="SM00857"/>
    </source>
</evidence>
<dbReference type="RefSeq" id="WP_075367255.1">
    <property type="nucleotide sequence ID" value="NZ_MLBF01000078.1"/>
</dbReference>
<dbReference type="Proteomes" id="UP000186102">
    <property type="component" value="Unassembled WGS sequence"/>
</dbReference>
<organism evidence="2 3">
    <name type="scientific">Desulfosporosinus metallidurans</name>
    <dbReference type="NCBI Taxonomy" id="1888891"/>
    <lineage>
        <taxon>Bacteria</taxon>
        <taxon>Bacillati</taxon>
        <taxon>Bacillota</taxon>
        <taxon>Clostridia</taxon>
        <taxon>Eubacteriales</taxon>
        <taxon>Desulfitobacteriaceae</taxon>
        <taxon>Desulfosporosinus</taxon>
    </lineage>
</organism>
<dbReference type="Gene3D" id="3.40.50.1390">
    <property type="entry name" value="Resolvase, N-terminal catalytic domain"/>
    <property type="match status" value="1"/>
</dbReference>
<dbReference type="STRING" id="1888891.DSOL_5006"/>
<dbReference type="Pfam" id="PF00239">
    <property type="entry name" value="Resolvase"/>
    <property type="match status" value="1"/>
</dbReference>
<reference evidence="2 3" key="1">
    <citation type="submission" date="2016-09" db="EMBL/GenBank/DDBJ databases">
        <title>Complete genome of Desulfosporosinus sp. OL.</title>
        <authorList>
            <person name="Mardanov A."/>
            <person name="Beletsky A."/>
            <person name="Panova A."/>
            <person name="Karnachuk O."/>
            <person name="Ravin N."/>
        </authorList>
    </citation>
    <scope>NUCLEOTIDE SEQUENCE [LARGE SCALE GENOMIC DNA]</scope>
    <source>
        <strain evidence="2 3">OL</strain>
    </source>
</reference>
<dbReference type="AlphaFoldDB" id="A0A1Q8QGF2"/>
<evidence type="ECO:0000313" key="3">
    <source>
        <dbReference type="Proteomes" id="UP000186102"/>
    </source>
</evidence>
<name>A0A1Q8QGF2_9FIRM</name>
<sequence>MGDERRVWIYYRVANGDPELMEAQRNDLLRLGYKVVGESHDTGSGRCMDREGIKEVSAAAASGQMDAVLIKNVSCLGRDILPTLAYIAQLNRWGVEAVSVTEGTIKTTAPNEAIDHIIDTMQM</sequence>
<evidence type="ECO:0000313" key="2">
    <source>
        <dbReference type="EMBL" id="OLN26414.1"/>
    </source>
</evidence>
<dbReference type="SUPFAM" id="SSF53041">
    <property type="entry name" value="Resolvase-like"/>
    <property type="match status" value="1"/>
</dbReference>